<dbReference type="Proteomes" id="UP001330827">
    <property type="component" value="Chromosome"/>
</dbReference>
<evidence type="ECO:0000313" key="2">
    <source>
        <dbReference type="Proteomes" id="UP001330827"/>
    </source>
</evidence>
<evidence type="ECO:0000313" key="1">
    <source>
        <dbReference type="EMBL" id="WSC15366.1"/>
    </source>
</evidence>
<proteinExistence type="predicted"/>
<dbReference type="EMBL" id="CP109114">
    <property type="protein sequence ID" value="WSC15366.1"/>
    <property type="molecule type" value="Genomic_DNA"/>
</dbReference>
<dbReference type="RefSeq" id="WP_145763908.1">
    <property type="nucleotide sequence ID" value="NZ_CP109114.1"/>
</dbReference>
<gene>
    <name evidence="1" type="ORF">OIE64_22705</name>
</gene>
<protein>
    <submittedName>
        <fullName evidence="1">Uncharacterized protein</fullName>
    </submittedName>
</protein>
<keyword evidence="2" id="KW-1185">Reference proteome</keyword>
<accession>A0ABZ1G783</accession>
<name>A0ABZ1G783_9ACTN</name>
<reference evidence="1 2" key="1">
    <citation type="submission" date="2022-10" db="EMBL/GenBank/DDBJ databases">
        <title>The complete genomes of actinobacterial strains from the NBC collection.</title>
        <authorList>
            <person name="Joergensen T.S."/>
            <person name="Alvarez Arevalo M."/>
            <person name="Sterndorff E.B."/>
            <person name="Faurdal D."/>
            <person name="Vuksanovic O."/>
            <person name="Mourched A.-S."/>
            <person name="Charusanti P."/>
            <person name="Shaw S."/>
            <person name="Blin K."/>
            <person name="Weber T."/>
        </authorList>
    </citation>
    <scope>NUCLEOTIDE SEQUENCE [LARGE SCALE GENOMIC DNA]</scope>
    <source>
        <strain evidence="1 2">NBC 01769</strain>
    </source>
</reference>
<organism evidence="1 2">
    <name type="scientific">Streptomyces brevispora</name>
    <dbReference type="NCBI Taxonomy" id="887462"/>
    <lineage>
        <taxon>Bacteria</taxon>
        <taxon>Bacillati</taxon>
        <taxon>Actinomycetota</taxon>
        <taxon>Actinomycetes</taxon>
        <taxon>Kitasatosporales</taxon>
        <taxon>Streptomycetaceae</taxon>
        <taxon>Streptomyces</taxon>
    </lineage>
</organism>
<sequence length="129" mass="13914">MRHKDEFHAAVAALAEQSHLSLSDPPPLSEIVNEYHSVCSARQEKGLPPGVLEMEDSVLISAAAGDDRLVAKGLVLASELAAKWPKSRLPLDWISADSWIEGLKAKAGDRDGLEKIISGQVLEHKLDGL</sequence>